<dbReference type="RefSeq" id="WP_169434771.1">
    <property type="nucleotide sequence ID" value="NZ_CP051685.1"/>
</dbReference>
<accession>A0A7Z2VV23</accession>
<proteinExistence type="predicted"/>
<organism evidence="1 2">
    <name type="scientific">Massilia forsythiae</name>
    <dbReference type="NCBI Taxonomy" id="2728020"/>
    <lineage>
        <taxon>Bacteria</taxon>
        <taxon>Pseudomonadati</taxon>
        <taxon>Pseudomonadota</taxon>
        <taxon>Betaproteobacteria</taxon>
        <taxon>Burkholderiales</taxon>
        <taxon>Oxalobacteraceae</taxon>
        <taxon>Telluria group</taxon>
        <taxon>Massilia</taxon>
    </lineage>
</organism>
<dbReference type="KEGG" id="mfy:HH212_07110"/>
<dbReference type="Proteomes" id="UP000502415">
    <property type="component" value="Chromosome"/>
</dbReference>
<evidence type="ECO:0000313" key="1">
    <source>
        <dbReference type="EMBL" id="QJD99821.1"/>
    </source>
</evidence>
<name>A0A7Z2VV23_9BURK</name>
<dbReference type="EMBL" id="CP051685">
    <property type="protein sequence ID" value="QJD99821.1"/>
    <property type="molecule type" value="Genomic_DNA"/>
</dbReference>
<protein>
    <recommendedName>
        <fullName evidence="3">VCBS repeat-containing protein</fullName>
    </recommendedName>
</protein>
<keyword evidence="2" id="KW-1185">Reference proteome</keyword>
<sequence>MAENAPVLKQKETFLRWNSALPDKRLLALLHVRFSGVATTYGRLLTLSADLKDSVLIKVPSQANYDNCARTSDPVYVELNGDGVDDVVFATEVKSHCYPGNAEVPAIYLSNPSVEGGYCYSDAASRQLEPADLTNAKAIQAKILQEGERLGRDLLRCGPR</sequence>
<reference evidence="1 2" key="1">
    <citation type="submission" date="2020-04" db="EMBL/GenBank/DDBJ databases">
        <title>Genome sequencing of novel species.</title>
        <authorList>
            <person name="Heo J."/>
            <person name="Kim S.-J."/>
            <person name="Kim J.-S."/>
            <person name="Hong S.-B."/>
            <person name="Kwon S.-W."/>
        </authorList>
    </citation>
    <scope>NUCLEOTIDE SEQUENCE [LARGE SCALE GENOMIC DNA]</scope>
    <source>
        <strain evidence="1 2">GN2-R2</strain>
    </source>
</reference>
<gene>
    <name evidence="1" type="ORF">HH212_07110</name>
</gene>
<dbReference type="AlphaFoldDB" id="A0A7Z2VV23"/>
<evidence type="ECO:0000313" key="2">
    <source>
        <dbReference type="Proteomes" id="UP000502415"/>
    </source>
</evidence>
<evidence type="ECO:0008006" key="3">
    <source>
        <dbReference type="Google" id="ProtNLM"/>
    </source>
</evidence>